<dbReference type="Proteomes" id="UP000767291">
    <property type="component" value="Unassembled WGS sequence"/>
</dbReference>
<comment type="subcellular location">
    <subcellularLocation>
        <location evidence="1">Endomembrane system</location>
        <topology evidence="1">Multi-pass membrane protein</topology>
    </subcellularLocation>
</comment>
<keyword evidence="3 5" id="KW-1133">Transmembrane helix</keyword>
<dbReference type="RefSeq" id="WP_209456882.1">
    <property type="nucleotide sequence ID" value="NZ_BAAACS010000011.1"/>
</dbReference>
<dbReference type="EMBL" id="JAGGJX010000003">
    <property type="protein sequence ID" value="MBP1855450.1"/>
    <property type="molecule type" value="Genomic_DNA"/>
</dbReference>
<feature type="transmembrane region" description="Helical" evidence="5">
    <location>
        <begin position="30"/>
        <end position="48"/>
    </location>
</feature>
<name>A0ABS4EBY9_9FIRM</name>
<evidence type="ECO:0000256" key="4">
    <source>
        <dbReference type="ARBA" id="ARBA00023136"/>
    </source>
</evidence>
<dbReference type="InterPro" id="IPR003807">
    <property type="entry name" value="DUF202"/>
</dbReference>
<protein>
    <submittedName>
        <fullName evidence="7">Membrane protein</fullName>
    </submittedName>
</protein>
<evidence type="ECO:0000259" key="6">
    <source>
        <dbReference type="Pfam" id="PF02656"/>
    </source>
</evidence>
<feature type="transmembrane region" description="Helical" evidence="5">
    <location>
        <begin position="54"/>
        <end position="79"/>
    </location>
</feature>
<comment type="caution">
    <text evidence="7">The sequence shown here is derived from an EMBL/GenBank/DDBJ whole genome shotgun (WGS) entry which is preliminary data.</text>
</comment>
<keyword evidence="4 5" id="KW-0472">Membrane</keyword>
<keyword evidence="8" id="KW-1185">Reference proteome</keyword>
<organism evidence="7 8">
    <name type="scientific">Metaclostridioides mangenotii</name>
    <dbReference type="NCBI Taxonomy" id="1540"/>
    <lineage>
        <taxon>Bacteria</taxon>
        <taxon>Bacillati</taxon>
        <taxon>Bacillota</taxon>
        <taxon>Clostridia</taxon>
        <taxon>Peptostreptococcales</taxon>
        <taxon>Peptostreptococcaceae</taxon>
        <taxon>Metaclostridioides</taxon>
    </lineage>
</organism>
<evidence type="ECO:0000256" key="5">
    <source>
        <dbReference type="SAM" id="Phobius"/>
    </source>
</evidence>
<evidence type="ECO:0000256" key="2">
    <source>
        <dbReference type="ARBA" id="ARBA00022692"/>
    </source>
</evidence>
<sequence length="94" mass="10695">MNHYENLLNKLILRDYLALDRTKLANERTLLSYFRSFVGTFVAGAGFIKFIGDVIFVCIGIVFIVSSPAILSIGIYRFFQVRKNLNSINLDISD</sequence>
<evidence type="ECO:0000313" key="7">
    <source>
        <dbReference type="EMBL" id="MBP1855450.1"/>
    </source>
</evidence>
<evidence type="ECO:0000256" key="3">
    <source>
        <dbReference type="ARBA" id="ARBA00022989"/>
    </source>
</evidence>
<feature type="domain" description="DUF202" evidence="6">
    <location>
        <begin position="21"/>
        <end position="83"/>
    </location>
</feature>
<accession>A0ABS4EBY9</accession>
<dbReference type="Pfam" id="PF02656">
    <property type="entry name" value="DUF202"/>
    <property type="match status" value="1"/>
</dbReference>
<evidence type="ECO:0000256" key="1">
    <source>
        <dbReference type="ARBA" id="ARBA00004127"/>
    </source>
</evidence>
<gene>
    <name evidence="7" type="ORF">J2Z43_001845</name>
</gene>
<keyword evidence="2 5" id="KW-0812">Transmembrane</keyword>
<evidence type="ECO:0000313" key="8">
    <source>
        <dbReference type="Proteomes" id="UP000767291"/>
    </source>
</evidence>
<proteinExistence type="predicted"/>
<reference evidence="7 8" key="1">
    <citation type="submission" date="2021-03" db="EMBL/GenBank/DDBJ databases">
        <title>Genomic Encyclopedia of Type Strains, Phase IV (KMG-IV): sequencing the most valuable type-strain genomes for metagenomic binning, comparative biology and taxonomic classification.</title>
        <authorList>
            <person name="Goeker M."/>
        </authorList>
    </citation>
    <scope>NUCLEOTIDE SEQUENCE [LARGE SCALE GENOMIC DNA]</scope>
    <source>
        <strain evidence="7 8">DSM 1289</strain>
    </source>
</reference>